<gene>
    <name evidence="1" type="ORF">DLAC_06491</name>
</gene>
<dbReference type="GO" id="GO:0006355">
    <property type="term" value="P:regulation of DNA-templated transcription"/>
    <property type="evidence" value="ECO:0007669"/>
    <property type="project" value="InterPro"/>
</dbReference>
<keyword evidence="2" id="KW-1185">Reference proteome</keyword>
<dbReference type="Pfam" id="PF10044">
    <property type="entry name" value="LIN52"/>
    <property type="match status" value="1"/>
</dbReference>
<dbReference type="Proteomes" id="UP000076078">
    <property type="component" value="Unassembled WGS sequence"/>
</dbReference>
<dbReference type="GO" id="GO:0070176">
    <property type="term" value="C:DRM complex"/>
    <property type="evidence" value="ECO:0007669"/>
    <property type="project" value="InterPro"/>
</dbReference>
<proteinExistence type="predicted"/>
<comment type="caution">
    <text evidence="1">The sequence shown here is derived from an EMBL/GenBank/DDBJ whole genome shotgun (WGS) entry which is preliminary data.</text>
</comment>
<dbReference type="InterPro" id="IPR018737">
    <property type="entry name" value="DREAM_LIN52"/>
</dbReference>
<dbReference type="FunCoup" id="A0A151ZEW7">
    <property type="interactions" value="425"/>
</dbReference>
<evidence type="ECO:0000313" key="2">
    <source>
        <dbReference type="Proteomes" id="UP000076078"/>
    </source>
</evidence>
<accession>A0A151ZEW7</accession>
<evidence type="ECO:0000313" key="1">
    <source>
        <dbReference type="EMBL" id="KYQ92501.1"/>
    </source>
</evidence>
<dbReference type="AlphaFoldDB" id="A0A151ZEW7"/>
<name>A0A151ZEW7_TIELA</name>
<sequence length="74" mass="8552">MEENNINKNLEELVEFLNPLHNETSEERYQVLSNLSPTELQTQLKKLGDIAYIIGLEEQKQLQIGQLLGILSER</sequence>
<protein>
    <submittedName>
        <fullName evidence="1">Uncharacterized protein</fullName>
    </submittedName>
</protein>
<organism evidence="1 2">
    <name type="scientific">Tieghemostelium lacteum</name>
    <name type="common">Slime mold</name>
    <name type="synonym">Dictyostelium lacteum</name>
    <dbReference type="NCBI Taxonomy" id="361077"/>
    <lineage>
        <taxon>Eukaryota</taxon>
        <taxon>Amoebozoa</taxon>
        <taxon>Evosea</taxon>
        <taxon>Eumycetozoa</taxon>
        <taxon>Dictyostelia</taxon>
        <taxon>Dictyosteliales</taxon>
        <taxon>Raperosteliaceae</taxon>
        <taxon>Tieghemostelium</taxon>
    </lineage>
</organism>
<reference evidence="1 2" key="1">
    <citation type="submission" date="2015-12" db="EMBL/GenBank/DDBJ databases">
        <title>Dictyostelia acquired genes for synthesis and detection of signals that induce cell-type specialization by lateral gene transfer from prokaryotes.</title>
        <authorList>
            <person name="Gloeckner G."/>
            <person name="Schaap P."/>
        </authorList>
    </citation>
    <scope>NUCLEOTIDE SEQUENCE [LARGE SCALE GENOMIC DNA]</scope>
    <source>
        <strain evidence="1 2">TK</strain>
    </source>
</reference>
<dbReference type="InParanoid" id="A0A151ZEW7"/>
<dbReference type="EMBL" id="LODT01000029">
    <property type="protein sequence ID" value="KYQ92501.1"/>
    <property type="molecule type" value="Genomic_DNA"/>
</dbReference>
<dbReference type="OMA" id="HQQHTND"/>